<evidence type="ECO:0000313" key="1">
    <source>
        <dbReference type="EMBL" id="RMC15303.1"/>
    </source>
</evidence>
<proteinExistence type="predicted"/>
<name>A0A3M0KQC1_HIRRU</name>
<protein>
    <submittedName>
        <fullName evidence="1">Uncharacterized protein</fullName>
    </submittedName>
</protein>
<comment type="caution">
    <text evidence="1">The sequence shown here is derived from an EMBL/GenBank/DDBJ whole genome shotgun (WGS) entry which is preliminary data.</text>
</comment>
<sequence length="93" mass="10822">MMRRLEHLVYGKQLTEWGLVNLKRKNQSWSHSSAEIDSLGMLMEFEAQSCQRGKNTPVQKKDIHMDPGAKMMHTLGDHRIEKFDILPFLKALL</sequence>
<dbReference type="AlphaFoldDB" id="A0A3M0KQC1"/>
<dbReference type="Proteomes" id="UP000269221">
    <property type="component" value="Unassembled WGS sequence"/>
</dbReference>
<keyword evidence="2" id="KW-1185">Reference proteome</keyword>
<evidence type="ECO:0000313" key="2">
    <source>
        <dbReference type="Proteomes" id="UP000269221"/>
    </source>
</evidence>
<reference evidence="1 2" key="1">
    <citation type="submission" date="2018-07" db="EMBL/GenBank/DDBJ databases">
        <title>A high quality draft genome assembly of the barn swallow (H. rustica rustica).</title>
        <authorList>
            <person name="Formenti G."/>
            <person name="Chiara M."/>
            <person name="Poveda L."/>
            <person name="Francoijs K.-J."/>
            <person name="Bonisoli-Alquati A."/>
            <person name="Canova L."/>
            <person name="Gianfranceschi L."/>
            <person name="Horner D.S."/>
            <person name="Saino N."/>
        </authorList>
    </citation>
    <scope>NUCLEOTIDE SEQUENCE [LARGE SCALE GENOMIC DNA]</scope>
    <source>
        <strain evidence="1">Chelidonia</strain>
        <tissue evidence="1">Blood</tissue>
    </source>
</reference>
<dbReference type="EMBL" id="QRBI01000104">
    <property type="protein sequence ID" value="RMC15303.1"/>
    <property type="molecule type" value="Genomic_DNA"/>
</dbReference>
<organism evidence="1 2">
    <name type="scientific">Hirundo rustica rustica</name>
    <dbReference type="NCBI Taxonomy" id="333673"/>
    <lineage>
        <taxon>Eukaryota</taxon>
        <taxon>Metazoa</taxon>
        <taxon>Chordata</taxon>
        <taxon>Craniata</taxon>
        <taxon>Vertebrata</taxon>
        <taxon>Euteleostomi</taxon>
        <taxon>Archelosauria</taxon>
        <taxon>Archosauria</taxon>
        <taxon>Dinosauria</taxon>
        <taxon>Saurischia</taxon>
        <taxon>Theropoda</taxon>
        <taxon>Coelurosauria</taxon>
        <taxon>Aves</taxon>
        <taxon>Neognathae</taxon>
        <taxon>Neoaves</taxon>
        <taxon>Telluraves</taxon>
        <taxon>Australaves</taxon>
        <taxon>Passeriformes</taxon>
        <taxon>Sylvioidea</taxon>
        <taxon>Hirundinidae</taxon>
        <taxon>Hirundo</taxon>
    </lineage>
</organism>
<accession>A0A3M0KQC1</accession>
<gene>
    <name evidence="1" type="ORF">DUI87_07492</name>
</gene>